<sequence length="1121" mass="128660">MFLFISELATQKTKKVDTKRTRTRIARTKAQSANHHTTRSPQGGFQLNRLTLNGSAATRHPSGHTEFDMTNRVSNQTQRRLANDLCLNVLRAMKYRAIIAYSLVSKKTLELVQSLHLPIKSVRIIMKTDPRIDLEFLNGYLSLQFTMGKNYKQMTSLNDFPVSVNVLKEDIRRNLTVTISNQGMTLGEWIKHICSISNQVKVYEAEFDVETMQLDVQSLRNVFPELRKIGIQGLRNETPEHETLNIQNILRAFLPYVKEVQSFYFPLGENLFFQHIGMANLKNLDFYYPKNFNCDFLFTLNAENCTIIIDKMPLRDLNHFFKLWIKGSNPRLKALSISCDPPTVPDWNVLLKGLRTKELKEEEGEIEDENEEEDDKVEKEDEVDEEAEEEESGESDGSESETESDEELENEEEGGEGKKFFIMNYMTNQVSNQTQRRLANDLCLNVLKAMKYHAIIAYSFVSKKALALVQSLALPIKSVRIVMTEDPVIEFEFRNDFVSLELEMDRKNKKMASVNDFPLNVDVREGDEGDLAVDISNQGMTLGEWIQHLCSISKNVKTYEADFYLENMQLDIQSLRNVLPILRRIGIHGSRNGTSEQETLNARNVLKAFIPYVKVVELFHVPLGENLSCQHIGIANLKILGFVYPKNFNFDFLFTLNAESCRILTDQMPLRDLNRFFKLWIKGSNPRLKELLIYCDTEIVPDCNVLLKGLRVEEIGEEVDDEDEDGELEEREQEEESEVESEEEDVEEVEESEVSGESGESDGSESETESDEELEDEEVGGEGKKFLIRNCRGINGQIKVKHSGTSASVTFNVSNIAHSFVSKEALSMVQNLRLPIKSVKILMWEDPRIELEFGNRCIVLELQMRRNKKQVISLNALPVKVKIWKNKTMGELNYDDPRNPAVIMSNYGMTLGEWIQHLCSISDNEIPCDAEFLIKDIRFDIQSFRNNLPNFRRISVICSENETNEIDTIYAENLVRAFLSDVQDIVLFFVPSHFSLQHVGMANLKFLRIYSGSNLNYDCLFTLNVESCSIHSDKIPLRDLNRFFKLWIKGSNPRLKQLFISCDNVVPIAPDWNVLMKGLRAEDAETEGIKKYIIRNCRGIRAQIEVEHLGVFASVIFFVSN</sequence>
<feature type="compositionally biased region" description="Acidic residues" evidence="1">
    <location>
        <begin position="361"/>
        <end position="414"/>
    </location>
</feature>
<name>A0A2G5UJM2_9PELO</name>
<feature type="region of interest" description="Disordered" evidence="1">
    <location>
        <begin position="716"/>
        <end position="780"/>
    </location>
</feature>
<feature type="domain" description="Sdz-33 F-box" evidence="2">
    <location>
        <begin position="996"/>
        <end position="1059"/>
    </location>
</feature>
<dbReference type="OrthoDB" id="5907421at2759"/>
<proteinExistence type="predicted"/>
<gene>
    <name evidence="3" type="primary">Cnig_chr_III.g11279</name>
    <name evidence="3" type="ORF">B9Z55_011279</name>
</gene>
<dbReference type="STRING" id="1611254.A0A2G5UJM2"/>
<comment type="caution">
    <text evidence="3">The sequence shown here is derived from an EMBL/GenBank/DDBJ whole genome shotgun (WGS) entry which is preliminary data.</text>
</comment>
<feature type="region of interest" description="Disordered" evidence="1">
    <location>
        <begin position="360"/>
        <end position="414"/>
    </location>
</feature>
<feature type="domain" description="Sdz-33 F-box" evidence="2">
    <location>
        <begin position="629"/>
        <end position="691"/>
    </location>
</feature>
<protein>
    <recommendedName>
        <fullName evidence="2">Sdz-33 F-box domain-containing protein</fullName>
    </recommendedName>
</protein>
<keyword evidence="4" id="KW-1185">Reference proteome</keyword>
<dbReference type="InterPro" id="IPR053222">
    <property type="entry name" value="Zygotic_Embryogenesis-Asso"/>
</dbReference>
<dbReference type="PANTHER" id="PTHR22899:SF0">
    <property type="entry name" value="F-BOX ASSOCIATED DOMAIN-CONTAINING PROTEIN-RELATED"/>
    <property type="match status" value="1"/>
</dbReference>
<dbReference type="AlphaFoldDB" id="A0A2G5UJM2"/>
<evidence type="ECO:0000256" key="1">
    <source>
        <dbReference type="SAM" id="MobiDB-lite"/>
    </source>
</evidence>
<evidence type="ECO:0000313" key="4">
    <source>
        <dbReference type="Proteomes" id="UP000230233"/>
    </source>
</evidence>
<dbReference type="InterPro" id="IPR012885">
    <property type="entry name" value="F-box_Sdz-33"/>
</dbReference>
<accession>A0A2G5UJM2</accession>
<dbReference type="Proteomes" id="UP000230233">
    <property type="component" value="Chromosome III"/>
</dbReference>
<feature type="compositionally biased region" description="Polar residues" evidence="1">
    <location>
        <begin position="31"/>
        <end position="46"/>
    </location>
</feature>
<organism evidence="3 4">
    <name type="scientific">Caenorhabditis nigoni</name>
    <dbReference type="NCBI Taxonomy" id="1611254"/>
    <lineage>
        <taxon>Eukaryota</taxon>
        <taxon>Metazoa</taxon>
        <taxon>Ecdysozoa</taxon>
        <taxon>Nematoda</taxon>
        <taxon>Chromadorea</taxon>
        <taxon>Rhabditida</taxon>
        <taxon>Rhabditina</taxon>
        <taxon>Rhabditomorpha</taxon>
        <taxon>Rhabditoidea</taxon>
        <taxon>Rhabditidae</taxon>
        <taxon>Peloderinae</taxon>
        <taxon>Caenorhabditis</taxon>
    </lineage>
</organism>
<dbReference type="Pfam" id="PF07735">
    <property type="entry name" value="FBA_2"/>
    <property type="match status" value="3"/>
</dbReference>
<feature type="region of interest" description="Disordered" evidence="1">
    <location>
        <begin position="27"/>
        <end position="46"/>
    </location>
</feature>
<dbReference type="EMBL" id="PDUG01000003">
    <property type="protein sequence ID" value="PIC39663.1"/>
    <property type="molecule type" value="Genomic_DNA"/>
</dbReference>
<evidence type="ECO:0000259" key="2">
    <source>
        <dbReference type="Pfam" id="PF07735"/>
    </source>
</evidence>
<feature type="domain" description="Sdz-33 F-box" evidence="2">
    <location>
        <begin position="273"/>
        <end position="337"/>
    </location>
</feature>
<reference evidence="4" key="1">
    <citation type="submission" date="2017-10" db="EMBL/GenBank/DDBJ databases">
        <title>Rapid genome shrinkage in a self-fertile nematode reveals novel sperm competition proteins.</title>
        <authorList>
            <person name="Yin D."/>
            <person name="Schwarz E.M."/>
            <person name="Thomas C.G."/>
            <person name="Felde R.L."/>
            <person name="Korf I.F."/>
            <person name="Cutter A.D."/>
            <person name="Schartner C.M."/>
            <person name="Ralston E.J."/>
            <person name="Meyer B.J."/>
            <person name="Haag E.S."/>
        </authorList>
    </citation>
    <scope>NUCLEOTIDE SEQUENCE [LARGE SCALE GENOMIC DNA]</scope>
    <source>
        <strain evidence="4">JU1422</strain>
    </source>
</reference>
<evidence type="ECO:0000313" key="3">
    <source>
        <dbReference type="EMBL" id="PIC39663.1"/>
    </source>
</evidence>
<dbReference type="PANTHER" id="PTHR22899">
    <property type="entry name" value="CYCLIN-RELATED F-BOX FAMILY"/>
    <property type="match status" value="1"/>
</dbReference>